<reference evidence="2" key="2">
    <citation type="submission" date="2021-04" db="EMBL/GenBank/DDBJ databases">
        <authorList>
            <person name="Gilroy R."/>
        </authorList>
    </citation>
    <scope>NUCLEOTIDE SEQUENCE</scope>
    <source>
        <strain evidence="2">CHK186-16707</strain>
    </source>
</reference>
<evidence type="ECO:0000313" key="2">
    <source>
        <dbReference type="EMBL" id="HJA09344.1"/>
    </source>
</evidence>
<evidence type="ECO:0000259" key="1">
    <source>
        <dbReference type="SMART" id="SM00834"/>
    </source>
</evidence>
<dbReference type="NCBIfam" id="TIGR02605">
    <property type="entry name" value="CxxC_CxxC_SSSS"/>
    <property type="match status" value="1"/>
</dbReference>
<sequence length="69" mass="7321">MPMFEYQCKSCLREFEELVFGDELPTCPHCHSANTEKLLSRPCACRREGGDSGGGCSGCSGGSCASCGH</sequence>
<reference evidence="2" key="1">
    <citation type="journal article" date="2021" name="PeerJ">
        <title>Extensive microbial diversity within the chicken gut microbiome revealed by metagenomics and culture.</title>
        <authorList>
            <person name="Gilroy R."/>
            <person name="Ravi A."/>
            <person name="Getino M."/>
            <person name="Pursley I."/>
            <person name="Horton D.L."/>
            <person name="Alikhan N.F."/>
            <person name="Baker D."/>
            <person name="Gharbi K."/>
            <person name="Hall N."/>
            <person name="Watson M."/>
            <person name="Adriaenssens E.M."/>
            <person name="Foster-Nyarko E."/>
            <person name="Jarju S."/>
            <person name="Secka A."/>
            <person name="Antonio M."/>
            <person name="Oren A."/>
            <person name="Chaudhuri R.R."/>
            <person name="La Ragione R."/>
            <person name="Hildebrand F."/>
            <person name="Pallen M.J."/>
        </authorList>
    </citation>
    <scope>NUCLEOTIDE SEQUENCE</scope>
    <source>
        <strain evidence="2">CHK186-16707</strain>
    </source>
</reference>
<comment type="caution">
    <text evidence="2">The sequence shown here is derived from an EMBL/GenBank/DDBJ whole genome shotgun (WGS) entry which is preliminary data.</text>
</comment>
<evidence type="ECO:0000313" key="3">
    <source>
        <dbReference type="Proteomes" id="UP000824225"/>
    </source>
</evidence>
<name>A0A9D2KKX6_9BACT</name>
<dbReference type="AlphaFoldDB" id="A0A9D2KKX6"/>
<organism evidence="2 3">
    <name type="scientific">Candidatus Mailhella merdigallinarum</name>
    <dbReference type="NCBI Taxonomy" id="2838658"/>
    <lineage>
        <taxon>Bacteria</taxon>
        <taxon>Pseudomonadati</taxon>
        <taxon>Thermodesulfobacteriota</taxon>
        <taxon>Desulfovibrionia</taxon>
        <taxon>Desulfovibrionales</taxon>
        <taxon>Desulfovibrionaceae</taxon>
        <taxon>Mailhella</taxon>
    </lineage>
</organism>
<accession>A0A9D2KKX6</accession>
<proteinExistence type="predicted"/>
<gene>
    <name evidence="2" type="ORF">H9962_09190</name>
</gene>
<protein>
    <submittedName>
        <fullName evidence="2">Zinc ribbon domain-containing protein</fullName>
    </submittedName>
</protein>
<dbReference type="Proteomes" id="UP000824225">
    <property type="component" value="Unassembled WGS sequence"/>
</dbReference>
<dbReference type="InterPro" id="IPR013429">
    <property type="entry name" value="Regulatory_FmdB_Zinc_ribbon"/>
</dbReference>
<dbReference type="Pfam" id="PF09723">
    <property type="entry name" value="Zn_ribbon_8"/>
    <property type="match status" value="1"/>
</dbReference>
<feature type="domain" description="Putative regulatory protein FmdB zinc ribbon" evidence="1">
    <location>
        <begin position="1"/>
        <end position="40"/>
    </location>
</feature>
<dbReference type="EMBL" id="DXAN01000028">
    <property type="protein sequence ID" value="HJA09344.1"/>
    <property type="molecule type" value="Genomic_DNA"/>
</dbReference>
<dbReference type="SMART" id="SM00834">
    <property type="entry name" value="CxxC_CXXC_SSSS"/>
    <property type="match status" value="1"/>
</dbReference>